<name>A0ACC1R2N3_9HYPO</name>
<comment type="caution">
    <text evidence="1">The sequence shown here is derived from an EMBL/GenBank/DDBJ whole genome shotgun (WGS) entry which is preliminary data.</text>
</comment>
<organism evidence="1 2">
    <name type="scientific">Lecanicillium saksenae</name>
    <dbReference type="NCBI Taxonomy" id="468837"/>
    <lineage>
        <taxon>Eukaryota</taxon>
        <taxon>Fungi</taxon>
        <taxon>Dikarya</taxon>
        <taxon>Ascomycota</taxon>
        <taxon>Pezizomycotina</taxon>
        <taxon>Sordariomycetes</taxon>
        <taxon>Hypocreomycetidae</taxon>
        <taxon>Hypocreales</taxon>
        <taxon>Cordycipitaceae</taxon>
        <taxon>Lecanicillium</taxon>
    </lineage>
</organism>
<reference evidence="1" key="1">
    <citation type="submission" date="2022-07" db="EMBL/GenBank/DDBJ databases">
        <title>Genome Sequence of Lecanicillium saksenae.</title>
        <authorList>
            <person name="Buettner E."/>
        </authorList>
    </citation>
    <scope>NUCLEOTIDE SEQUENCE</scope>
    <source>
        <strain evidence="1">VT-O1</strain>
    </source>
</reference>
<proteinExistence type="predicted"/>
<evidence type="ECO:0000313" key="1">
    <source>
        <dbReference type="EMBL" id="KAJ3496732.1"/>
    </source>
</evidence>
<gene>
    <name evidence="1" type="ORF">NLG97_g2449</name>
</gene>
<dbReference type="EMBL" id="JANAKD010000166">
    <property type="protein sequence ID" value="KAJ3496732.1"/>
    <property type="molecule type" value="Genomic_DNA"/>
</dbReference>
<keyword evidence="2" id="KW-1185">Reference proteome</keyword>
<protein>
    <submittedName>
        <fullName evidence="1">Uncharacterized protein</fullName>
    </submittedName>
</protein>
<evidence type="ECO:0000313" key="2">
    <source>
        <dbReference type="Proteomes" id="UP001148737"/>
    </source>
</evidence>
<dbReference type="Proteomes" id="UP001148737">
    <property type="component" value="Unassembled WGS sequence"/>
</dbReference>
<sequence length="1450" mass="160056">MASMKVLGRDERWFWPDSPPLFDFTFKFEETILQIVPSSSFIVFASASVFYYFQKNARIRASALLWAKLCLALAIIALELVNLVLRRLYGVHTETTYPAASLDFAAAFAIAIVVCVEHRYAIRTSAWLGLYLSIGVLIDATKSRSYFLRGLVASGTVSAVTGAVRLLLVVLEEVPKTNLIIDPGLRTISDGEATSGFYGRIFFFFLTPLLRMGYQGVLKLDDLSDLSVEFAAQRLFSELQDQWPASKYKSKNAFFYACFKAWKWPFCLMLFPRLCVTGFKYSKPFLMQSIIGHISKPNDDAKAGLIGGVVLVFLGNATFQGISSHLRNRLITRIRGGLISSLFHKCYRLKLPEGKKQAAITMMSADFESITLGLPACIDIPFAVLEAGLGTFFLSRFIKIDCLILFGPLVATLISGHMFGTRSSTNITRWNAATQTRVARTSHVLSQLPAIKSLGLGPQMARYIQSLQIAETKASKTYRTLQAITIGSAVLVDHFTPVLVVAVGVFTYMFGEELDPEIIYPALGVVTMAKGPLATLLQVYPQFMSMLGCFERIQVYLSQDEHEDPRIVSGSGLATTQERPILNGLQLSPGQIAGLNPLPIFRFENATIASSGSDKAVLSNLDFCLDEGSITAMFGPTGSGKSTVVEGMLGEAEVLEGKTHVVEPARRIAVCGQQVFLPNGTFRDCIVGACEYEPVWFNTVIAYCKLLEDLERLPNGELYNIGTGGVGLSGGQRQRVGIARSVYARTKLIIFDDSLSSLDKKTAIEILNGLCGEEGLLRQLNCTVVISSYLAECIDIADNLILLDGNGNASFEKANSGGKVRAEVTLLLRQGLLGEREQGPEAEEEEEEEESTNASDEKAIQPAAAIEEPDKSRQRGDSGLYMLWIDAVGRLTMALFLLLMIGVAISDAMPNIYVRIWVELGPSDKKYLIGYALVAIASGVFAALGLLMMFCRLAPRSINVLHDKLIIKTTQASLGYLTVTDSGELLNRYSEDMALLSKRVPTKMYSTVYSIFGLAAYLPTIFAGATYMIASLPVIGFLLYLLQQYYLRTSRQLRLIEIEAQAPLVAALRDIGNGVLYFRAFGSQGHDFNRCLKLLENSQKPFYLLLASQVFLTLVLDIIVMLMTLALTLMALYWKNTTSPNATGLALLNMISLGTGLSMVINAWTLMEAAVGSLNRLRRFLRDTPTENVDGTPLPAAWPSRGEVVFDNVVARYNVDNKTKQPAVLHGVQLRIEPGKKIGIMGRTGSGKTSLLRSLLGFLEYKGKITIDGVDVKTANPDELRSRIITISQELVELDGTIRDNLLPFDKSWDEEETRPLDEKERQEAERKDQIVVETLVRLGIWDQLLPKGGLDALLSKADYSFGEKQLFCIARAVVRKRLTGSKLVLVDEATASIDSWREQTVREMMVEYFKGCTIIVVAHREESIADSHRTVHMARGLIDHVDIYDQQQG</sequence>
<accession>A0ACC1R2N3</accession>